<evidence type="ECO:0000313" key="3">
    <source>
        <dbReference type="Proteomes" id="UP000298616"/>
    </source>
</evidence>
<protein>
    <recommendedName>
        <fullName evidence="4">Prepilin-type N-terminal cleavage/methylation domain-containing protein</fullName>
    </recommendedName>
</protein>
<evidence type="ECO:0008006" key="4">
    <source>
        <dbReference type="Google" id="ProtNLM"/>
    </source>
</evidence>
<reference evidence="2 3" key="1">
    <citation type="submission" date="2018-04" db="EMBL/GenBank/DDBJ databases">
        <title>Complete genome uncultured novel isolate.</title>
        <authorList>
            <person name="Merlino G."/>
        </authorList>
    </citation>
    <scope>NUCLEOTIDE SEQUENCE [LARGE SCALE GENOMIC DNA]</scope>
    <source>
        <strain evidence="3">R1DC9</strain>
    </source>
</reference>
<sequence>MNTLFKNKVPSFTIFETIIALLLATIVVSMIYITYRLTINEIGRVKNVISNNIDITKTNYLIEKEVFDCDQIEAAGNRLNFYDNNILTSSIDFNSNLIILSKNNLSDTLLMADNIHLNLGFHPSANNLLNRLSVKLNKGNQDMELYFYKKYDISSLLNKNGRQ</sequence>
<dbReference type="KEGG" id="fpf:DCC35_02815"/>
<dbReference type="AlphaFoldDB" id="A0A4D7JMC3"/>
<keyword evidence="1" id="KW-0472">Membrane</keyword>
<gene>
    <name evidence="2" type="ORF">DCC35_02815</name>
</gene>
<name>A0A4D7JMC3_9BACT</name>
<keyword evidence="1" id="KW-1133">Transmembrane helix</keyword>
<keyword evidence="1" id="KW-0812">Transmembrane</keyword>
<organism evidence="2 3">
    <name type="scientific">Mangrovivirga cuniculi</name>
    <dbReference type="NCBI Taxonomy" id="2715131"/>
    <lineage>
        <taxon>Bacteria</taxon>
        <taxon>Pseudomonadati</taxon>
        <taxon>Bacteroidota</taxon>
        <taxon>Cytophagia</taxon>
        <taxon>Cytophagales</taxon>
        <taxon>Mangrovivirgaceae</taxon>
        <taxon>Mangrovivirga</taxon>
    </lineage>
</organism>
<feature type="transmembrane region" description="Helical" evidence="1">
    <location>
        <begin position="12"/>
        <end position="35"/>
    </location>
</feature>
<evidence type="ECO:0000256" key="1">
    <source>
        <dbReference type="SAM" id="Phobius"/>
    </source>
</evidence>
<accession>A0A4D7JMC3</accession>
<dbReference type="EMBL" id="CP028923">
    <property type="protein sequence ID" value="QCK13762.1"/>
    <property type="molecule type" value="Genomic_DNA"/>
</dbReference>
<proteinExistence type="predicted"/>
<keyword evidence="3" id="KW-1185">Reference proteome</keyword>
<dbReference type="Proteomes" id="UP000298616">
    <property type="component" value="Chromosome"/>
</dbReference>
<evidence type="ECO:0000313" key="2">
    <source>
        <dbReference type="EMBL" id="QCK13762.1"/>
    </source>
</evidence>
<dbReference type="RefSeq" id="WP_137089357.1">
    <property type="nucleotide sequence ID" value="NZ_CP028923.1"/>
</dbReference>